<dbReference type="Gene3D" id="3.30.70.270">
    <property type="match status" value="1"/>
</dbReference>
<dbReference type="PANTHER" id="PTHR45138:SF9">
    <property type="entry name" value="DIGUANYLATE CYCLASE DGCM-RELATED"/>
    <property type="match status" value="1"/>
</dbReference>
<evidence type="ECO:0000256" key="4">
    <source>
        <dbReference type="SAM" id="Coils"/>
    </source>
</evidence>
<dbReference type="PROSITE" id="PS50110">
    <property type="entry name" value="RESPONSE_REGULATORY"/>
    <property type="match status" value="1"/>
</dbReference>
<protein>
    <recommendedName>
        <fullName evidence="1">diguanylate cyclase</fullName>
        <ecNumber evidence="1">2.7.7.65</ecNumber>
    </recommendedName>
</protein>
<evidence type="ECO:0000313" key="8">
    <source>
        <dbReference type="Proteomes" id="UP001228044"/>
    </source>
</evidence>
<dbReference type="InterPro" id="IPR000160">
    <property type="entry name" value="GGDEF_dom"/>
</dbReference>
<dbReference type="Pfam" id="PF00990">
    <property type="entry name" value="GGDEF"/>
    <property type="match status" value="1"/>
</dbReference>
<dbReference type="NCBIfam" id="TIGR00254">
    <property type="entry name" value="GGDEF"/>
    <property type="match status" value="1"/>
</dbReference>
<dbReference type="CDD" id="cd01949">
    <property type="entry name" value="GGDEF"/>
    <property type="match status" value="1"/>
</dbReference>
<evidence type="ECO:0000259" key="5">
    <source>
        <dbReference type="PROSITE" id="PS50110"/>
    </source>
</evidence>
<evidence type="ECO:0000256" key="3">
    <source>
        <dbReference type="PROSITE-ProRule" id="PRU00169"/>
    </source>
</evidence>
<dbReference type="SMART" id="SM00267">
    <property type="entry name" value="GGDEF"/>
    <property type="match status" value="1"/>
</dbReference>
<dbReference type="InterPro" id="IPR043128">
    <property type="entry name" value="Rev_trsase/Diguanyl_cyclase"/>
</dbReference>
<keyword evidence="4" id="KW-0175">Coiled coil</keyword>
<dbReference type="InterPro" id="IPR011006">
    <property type="entry name" value="CheY-like_superfamily"/>
</dbReference>
<dbReference type="Pfam" id="PF00072">
    <property type="entry name" value="Response_reg"/>
    <property type="match status" value="1"/>
</dbReference>
<dbReference type="RefSeq" id="WP_290361030.1">
    <property type="nucleotide sequence ID" value="NZ_JAUHHC010000006.1"/>
</dbReference>
<reference evidence="7 8" key="1">
    <citation type="submission" date="2023-06" db="EMBL/GenBank/DDBJ databases">
        <title>Pelomonas sp. PFR6 16S ribosomal RNA gene Genome sequencing and assembly.</title>
        <authorList>
            <person name="Woo H."/>
        </authorList>
    </citation>
    <scope>NUCLEOTIDE SEQUENCE [LARGE SCALE GENOMIC DNA]</scope>
    <source>
        <strain evidence="7 8">PFR6</strain>
    </source>
</reference>
<evidence type="ECO:0000313" key="7">
    <source>
        <dbReference type="EMBL" id="MDN3922714.1"/>
    </source>
</evidence>
<dbReference type="EC" id="2.7.7.65" evidence="1"/>
<dbReference type="PROSITE" id="PS50887">
    <property type="entry name" value="GGDEF"/>
    <property type="match status" value="1"/>
</dbReference>
<dbReference type="SUPFAM" id="SSF52172">
    <property type="entry name" value="CheY-like"/>
    <property type="match status" value="1"/>
</dbReference>
<keyword evidence="7" id="KW-0548">Nucleotidyltransferase</keyword>
<proteinExistence type="predicted"/>
<dbReference type="InterPro" id="IPR029787">
    <property type="entry name" value="Nucleotide_cyclase"/>
</dbReference>
<sequence>MSAPDQQPAVQETAKVLHVDDHADTLIATKSLLDRPGIEVISAGSAKAALELLRLHDFALALLDVHMPGQGGFELAEAMREDERTREIPIIFLTGLPGDADRTFRGYEAGAVDFLLKPVQPLVLESKVSVFAALYLQRKSLRDQKADLERLLRDKQQMAAELERVHEQAVKAAFTDELTGVPNRRHILQLAQSTLDDPRKQSQPISMAVLDLDHFKNINDTHGHAFGDAVLRHFCDHVLAHLRAGQALGRLGGEEFLLLLPGTGLDDACTAMERVRRTLEPHEGVPFTFSAGIAQARPDESLSSVLDRADVALYRAKGLGRDCIASDWAELR</sequence>
<dbReference type="InterPro" id="IPR050469">
    <property type="entry name" value="Diguanylate_Cyclase"/>
</dbReference>
<name>A0ABT8DYR9_9BURK</name>
<dbReference type="SUPFAM" id="SSF55073">
    <property type="entry name" value="Nucleotide cyclase"/>
    <property type="match status" value="1"/>
</dbReference>
<dbReference type="Gene3D" id="3.40.50.2300">
    <property type="match status" value="1"/>
</dbReference>
<organism evidence="7 8">
    <name type="scientific">Roseateles violae</name>
    <dbReference type="NCBI Taxonomy" id="3058042"/>
    <lineage>
        <taxon>Bacteria</taxon>
        <taxon>Pseudomonadati</taxon>
        <taxon>Pseudomonadota</taxon>
        <taxon>Betaproteobacteria</taxon>
        <taxon>Burkholderiales</taxon>
        <taxon>Sphaerotilaceae</taxon>
        <taxon>Roseateles</taxon>
    </lineage>
</organism>
<feature type="modified residue" description="4-aspartylphosphate" evidence="3">
    <location>
        <position position="64"/>
    </location>
</feature>
<comment type="caution">
    <text evidence="7">The sequence shown here is derived from an EMBL/GenBank/DDBJ whole genome shotgun (WGS) entry which is preliminary data.</text>
</comment>
<comment type="catalytic activity">
    <reaction evidence="2">
        <text>2 GTP = 3',3'-c-di-GMP + 2 diphosphate</text>
        <dbReference type="Rhea" id="RHEA:24898"/>
        <dbReference type="ChEBI" id="CHEBI:33019"/>
        <dbReference type="ChEBI" id="CHEBI:37565"/>
        <dbReference type="ChEBI" id="CHEBI:58805"/>
        <dbReference type="EC" id="2.7.7.65"/>
    </reaction>
</comment>
<dbReference type="InterPro" id="IPR001789">
    <property type="entry name" value="Sig_transdc_resp-reg_receiver"/>
</dbReference>
<dbReference type="EMBL" id="JAUHHC010000006">
    <property type="protein sequence ID" value="MDN3922714.1"/>
    <property type="molecule type" value="Genomic_DNA"/>
</dbReference>
<feature type="coiled-coil region" evidence="4">
    <location>
        <begin position="138"/>
        <end position="172"/>
    </location>
</feature>
<evidence type="ECO:0000259" key="6">
    <source>
        <dbReference type="PROSITE" id="PS50887"/>
    </source>
</evidence>
<evidence type="ECO:0000256" key="1">
    <source>
        <dbReference type="ARBA" id="ARBA00012528"/>
    </source>
</evidence>
<feature type="domain" description="Response regulatory" evidence="5">
    <location>
        <begin position="15"/>
        <end position="132"/>
    </location>
</feature>
<dbReference type="PANTHER" id="PTHR45138">
    <property type="entry name" value="REGULATORY COMPONENTS OF SENSORY TRANSDUCTION SYSTEM"/>
    <property type="match status" value="1"/>
</dbReference>
<dbReference type="GO" id="GO:0052621">
    <property type="term" value="F:diguanylate cyclase activity"/>
    <property type="evidence" value="ECO:0007669"/>
    <property type="project" value="UniProtKB-EC"/>
</dbReference>
<gene>
    <name evidence="7" type="ORF">QWJ38_20675</name>
</gene>
<dbReference type="SMART" id="SM00448">
    <property type="entry name" value="REC"/>
    <property type="match status" value="1"/>
</dbReference>
<keyword evidence="7" id="KW-0808">Transferase</keyword>
<feature type="domain" description="GGDEF" evidence="6">
    <location>
        <begin position="203"/>
        <end position="329"/>
    </location>
</feature>
<evidence type="ECO:0000256" key="2">
    <source>
        <dbReference type="ARBA" id="ARBA00034247"/>
    </source>
</evidence>
<dbReference type="Proteomes" id="UP001228044">
    <property type="component" value="Unassembled WGS sequence"/>
</dbReference>
<accession>A0ABT8DYR9</accession>
<keyword evidence="3" id="KW-0597">Phosphoprotein</keyword>
<keyword evidence="8" id="KW-1185">Reference proteome</keyword>